<sequence>MSSQFYSQILQQLETTRSDGLFKQERTITSAQQAEINVANSPSVINFCANNYLGLANHPALIQAAKEGMDSHGFGMASVRFICGTQDIHQQLEQKLAAFLGMEDAILFSSCFDANGGLFETLLSAEDAIISDALNHASIIDGVRLCKAQRYRYANNDMSELRARLEEARHKGARHILIATDGVFSMDGVIANLQGICDLADEFDALVMVDDSHAVGFVGATGRGTHEYCGVMDRVDILTGTLGKALGGASGGYVAAKKEVVEWLRQRSRPYLFSNSLAPAIVAASLRVLDLLSEGDGLRQRLWDNARFFREKMTAAGFTLAGADHAIIPVMLGDAKVAQQFASLLQKEGIYVTGFFYPVVPQGQARIRTQISAGHTQAQLEHAVAAFTRIGRQLGVIAGAER</sequence>
<dbReference type="Proteomes" id="UP001515780">
    <property type="component" value="Unassembled WGS sequence"/>
</dbReference>
<dbReference type="Gene3D" id="3.40.640.10">
    <property type="entry name" value="Type I PLP-dependent aspartate aminotransferase-like (Major domain)"/>
    <property type="match status" value="1"/>
</dbReference>
<comment type="function">
    <text evidence="5">Catalyzes the cleavage of 2-amino-3-ketobutyrate to glycine and acetyl-CoA.</text>
</comment>
<feature type="binding site" evidence="5">
    <location>
        <begin position="274"/>
        <end position="275"/>
    </location>
    <ligand>
        <name>pyridoxal 5'-phosphate</name>
        <dbReference type="ChEBI" id="CHEBI:597326"/>
        <note>ligand shared between dimeric partners</note>
    </ligand>
</feature>
<evidence type="ECO:0000313" key="8">
    <source>
        <dbReference type="Proteomes" id="UP001515780"/>
    </source>
</evidence>
<gene>
    <name evidence="5" type="primary">kbl</name>
    <name evidence="7" type="ORF">F3J37_20730</name>
</gene>
<dbReference type="PANTHER" id="PTHR13693">
    <property type="entry name" value="CLASS II AMINOTRANSFERASE/8-AMINO-7-OXONONANOATE SYNTHASE"/>
    <property type="match status" value="1"/>
</dbReference>
<dbReference type="InterPro" id="IPR015421">
    <property type="entry name" value="PyrdxlP-dep_Trfase_major"/>
</dbReference>
<comment type="caution">
    <text evidence="7">The sequence shown here is derived from an EMBL/GenBank/DDBJ whole genome shotgun (WGS) entry which is preliminary data.</text>
</comment>
<keyword evidence="3 5" id="KW-0663">Pyridoxal phosphate</keyword>
<evidence type="ECO:0000256" key="2">
    <source>
        <dbReference type="ARBA" id="ARBA00022679"/>
    </source>
</evidence>
<name>A0ABX0RVX5_9GAMM</name>
<evidence type="ECO:0000313" key="7">
    <source>
        <dbReference type="EMBL" id="NIG21107.1"/>
    </source>
</evidence>
<feature type="binding site" description="in other chain" evidence="5">
    <location>
        <begin position="111"/>
        <end position="112"/>
    </location>
    <ligand>
        <name>pyridoxal 5'-phosphate</name>
        <dbReference type="ChEBI" id="CHEBI:597326"/>
        <note>ligand shared between dimeric partners</note>
    </ligand>
</feature>
<dbReference type="Gene3D" id="3.90.1150.10">
    <property type="entry name" value="Aspartate Aminotransferase, domain 1"/>
    <property type="match status" value="1"/>
</dbReference>
<evidence type="ECO:0000256" key="3">
    <source>
        <dbReference type="ARBA" id="ARBA00022898"/>
    </source>
</evidence>
<feature type="binding site" description="in other chain" evidence="5">
    <location>
        <position position="185"/>
    </location>
    <ligand>
        <name>pyridoxal 5'-phosphate</name>
        <dbReference type="ChEBI" id="CHEBI:597326"/>
        <note>ligand shared between dimeric partners</note>
    </ligand>
</feature>
<dbReference type="Pfam" id="PF00155">
    <property type="entry name" value="Aminotran_1_2"/>
    <property type="match status" value="1"/>
</dbReference>
<evidence type="ECO:0000259" key="6">
    <source>
        <dbReference type="Pfam" id="PF00155"/>
    </source>
</evidence>
<dbReference type="InterPro" id="IPR050087">
    <property type="entry name" value="AON_synthase_class-II"/>
</dbReference>
<dbReference type="GO" id="GO:0008890">
    <property type="term" value="F:glycine C-acetyltransferase activity"/>
    <property type="evidence" value="ECO:0007669"/>
    <property type="project" value="UniProtKB-EC"/>
</dbReference>
<keyword evidence="8" id="KW-1185">Reference proteome</keyword>
<feature type="domain" description="Aminotransferase class I/classII large" evidence="6">
    <location>
        <begin position="43"/>
        <end position="387"/>
    </location>
</feature>
<comment type="subunit">
    <text evidence="5">Homodimer.</text>
</comment>
<keyword evidence="4 5" id="KW-0012">Acyltransferase</keyword>
<dbReference type="InterPro" id="IPR011282">
    <property type="entry name" value="2am3keto_CoA_ligase"/>
</dbReference>
<dbReference type="PROSITE" id="PS00599">
    <property type="entry name" value="AA_TRANSFER_CLASS_2"/>
    <property type="match status" value="1"/>
</dbReference>
<dbReference type="CDD" id="cd06454">
    <property type="entry name" value="KBL_like"/>
    <property type="match status" value="1"/>
</dbReference>
<comment type="similarity">
    <text evidence="1 5">Belongs to the class-II pyridoxal-phosphate-dependent aminotransferase family.</text>
</comment>
<dbReference type="InterPro" id="IPR015422">
    <property type="entry name" value="PyrdxlP-dep_Trfase_small"/>
</dbReference>
<evidence type="ECO:0000256" key="5">
    <source>
        <dbReference type="HAMAP-Rule" id="MF_00985"/>
    </source>
</evidence>
<feature type="modified residue" description="N6-(pyridoxal phosphate)lysine" evidence="5">
    <location>
        <position position="244"/>
    </location>
</feature>
<dbReference type="InterPro" id="IPR001917">
    <property type="entry name" value="Aminotrans_II_pyridoxalP_BS"/>
</dbReference>
<dbReference type="SUPFAM" id="SSF53383">
    <property type="entry name" value="PLP-dependent transferases"/>
    <property type="match status" value="1"/>
</dbReference>
<dbReference type="PANTHER" id="PTHR13693:SF102">
    <property type="entry name" value="2-AMINO-3-KETOBUTYRATE COENZYME A LIGASE, MITOCHONDRIAL"/>
    <property type="match status" value="1"/>
</dbReference>
<feature type="binding site" description="in other chain" evidence="5">
    <location>
        <begin position="241"/>
        <end position="244"/>
    </location>
    <ligand>
        <name>pyridoxal 5'-phosphate</name>
        <dbReference type="ChEBI" id="CHEBI:597326"/>
        <note>ligand shared between dimeric partners</note>
    </ligand>
</feature>
<dbReference type="InterPro" id="IPR015424">
    <property type="entry name" value="PyrdxlP-dep_Trfase"/>
</dbReference>
<accession>A0ABX0RVX5</accession>
<reference evidence="7 8" key="1">
    <citation type="journal article" date="2019" name="bioRxiv">
        <title>Bacteria contribute to plant secondary compound degradation in a generalist herbivore system.</title>
        <authorList>
            <person name="Francoeur C.B."/>
            <person name="Khadempour L."/>
            <person name="Moreira-Soto R.D."/>
            <person name="Gotting K."/>
            <person name="Book A.J."/>
            <person name="Pinto-Tomas A.A."/>
            <person name="Keefover-Ring K."/>
            <person name="Currie C.R."/>
        </authorList>
    </citation>
    <scope>NUCLEOTIDE SEQUENCE [LARGE SCALE GENOMIC DNA]</scope>
    <source>
        <strain evidence="7">Al-1710</strain>
    </source>
</reference>
<evidence type="ECO:0000256" key="1">
    <source>
        <dbReference type="ARBA" id="ARBA00008392"/>
    </source>
</evidence>
<comment type="catalytic activity">
    <reaction evidence="5">
        <text>glycine + acetyl-CoA = (2S)-2-amino-3-oxobutanoate + CoA</text>
        <dbReference type="Rhea" id="RHEA:20736"/>
        <dbReference type="ChEBI" id="CHEBI:57287"/>
        <dbReference type="ChEBI" id="CHEBI:57288"/>
        <dbReference type="ChEBI" id="CHEBI:57305"/>
        <dbReference type="ChEBI" id="CHEBI:78948"/>
        <dbReference type="EC" id="2.3.1.29"/>
    </reaction>
</comment>
<organism evidence="7 8">
    <name type="scientific">Candidatus Pantoea communis</name>
    <dbReference type="NCBI Taxonomy" id="2608354"/>
    <lineage>
        <taxon>Bacteria</taxon>
        <taxon>Pseudomonadati</taxon>
        <taxon>Pseudomonadota</taxon>
        <taxon>Gammaproteobacteria</taxon>
        <taxon>Enterobacterales</taxon>
        <taxon>Erwiniaceae</taxon>
        <taxon>Pantoea</taxon>
    </lineage>
</organism>
<dbReference type="NCBIfam" id="TIGR01822">
    <property type="entry name" value="2am3keto_CoA"/>
    <property type="match status" value="1"/>
</dbReference>
<keyword evidence="2 5" id="KW-0808">Transferase</keyword>
<comment type="pathway">
    <text evidence="5">Amino-acid degradation; L-threonine degradation via oxydo-reductase pathway; glycine from L-threonine: step 2/2.</text>
</comment>
<dbReference type="NCBIfam" id="NF005394">
    <property type="entry name" value="PRK06939.1"/>
    <property type="match status" value="1"/>
</dbReference>
<evidence type="ECO:0000256" key="4">
    <source>
        <dbReference type="ARBA" id="ARBA00023315"/>
    </source>
</evidence>
<dbReference type="InterPro" id="IPR004839">
    <property type="entry name" value="Aminotransferase_I/II_large"/>
</dbReference>
<feature type="binding site" evidence="5">
    <location>
        <position position="136"/>
    </location>
    <ligand>
        <name>substrate</name>
    </ligand>
</feature>
<comment type="cofactor">
    <cofactor evidence="5">
        <name>pyridoxal 5'-phosphate</name>
        <dbReference type="ChEBI" id="CHEBI:597326"/>
    </cofactor>
    <text evidence="5">Binds 1 pyridoxal phosphate per subunit.</text>
</comment>
<dbReference type="HAMAP" id="MF_00985">
    <property type="entry name" value="2am3keto_CoA_ligase"/>
    <property type="match status" value="1"/>
</dbReference>
<protein>
    <recommendedName>
        <fullName evidence="5">2-amino-3-ketobutyrate coenzyme A ligase</fullName>
        <shortName evidence="5">AKB ligase</shortName>
        <ecNumber evidence="5">2.3.1.29</ecNumber>
    </recommendedName>
    <alternativeName>
        <fullName evidence="5">Glycine acetyltransferase</fullName>
    </alternativeName>
</protein>
<feature type="binding site" description="in other chain" evidence="5">
    <location>
        <begin position="210"/>
        <end position="213"/>
    </location>
    <ligand>
        <name>pyridoxal 5'-phosphate</name>
        <dbReference type="ChEBI" id="CHEBI:597326"/>
        <note>ligand shared between dimeric partners</note>
    </ligand>
</feature>
<dbReference type="EMBL" id="VWXC01000018">
    <property type="protein sequence ID" value="NIG21107.1"/>
    <property type="molecule type" value="Genomic_DNA"/>
</dbReference>
<proteinExistence type="inferred from homology"/>
<feature type="binding site" evidence="5">
    <location>
        <position position="368"/>
    </location>
    <ligand>
        <name>substrate</name>
    </ligand>
</feature>
<dbReference type="RefSeq" id="WP_166935440.1">
    <property type="nucleotide sequence ID" value="NZ_VWXC01000018.1"/>
</dbReference>
<dbReference type="EC" id="2.3.1.29" evidence="5"/>